<dbReference type="Gene3D" id="3.40.50.300">
    <property type="entry name" value="P-loop containing nucleotide triphosphate hydrolases"/>
    <property type="match status" value="1"/>
</dbReference>
<dbReference type="InterPro" id="IPR025944">
    <property type="entry name" value="Sigma_54_int_dom_CS"/>
</dbReference>
<feature type="domain" description="Response regulatory" evidence="8">
    <location>
        <begin position="3"/>
        <end position="118"/>
    </location>
</feature>
<keyword evidence="6" id="KW-0597">Phosphoprotein</keyword>
<dbReference type="EMBL" id="DROD01000375">
    <property type="protein sequence ID" value="HHJ52619.1"/>
    <property type="molecule type" value="Genomic_DNA"/>
</dbReference>
<proteinExistence type="predicted"/>
<dbReference type="InterPro" id="IPR025662">
    <property type="entry name" value="Sigma_54_int_dom_ATP-bd_1"/>
</dbReference>
<keyword evidence="3" id="KW-0805">Transcription regulation</keyword>
<sequence length="389" mass="44696">MKRLLIIDDEQEMLTSMRKILSRRKDLKPDFFQDAEQALTAFHTRPYDLVITDLKMKKLSGMDVLKEIKKESPEAKVIIISGYGTIESSVEAMRNGAADFLEKPFTAQRLFECIDQALEHQSRSVDKNQEDESEFPGIIYKSAAMERVLQTVRKIADSNLCVLITGESGTGKELIARAIHSLSSRHMHPFVPVNCGALPENLFESELFGHERGAFTGAMRDKPGLMEFADKGTFFLDEIGELGMNMQVKLLRVLEEHRIRRVGGNKEIEIDVRIVAATNKNLEHLTEKGLFREDLYYRLTTMKIDIPPLRERTEDIPVLAEFFLNEICRQNNHSRCYFSEDAMKQLQTYSWPGNVRELQNIINRAFYLRTSERITEDDLPLAICKDRSV</sequence>
<dbReference type="GO" id="GO:0006355">
    <property type="term" value="P:regulation of DNA-templated transcription"/>
    <property type="evidence" value="ECO:0007669"/>
    <property type="project" value="InterPro"/>
</dbReference>
<gene>
    <name evidence="9" type="ORF">ENJ89_05450</name>
</gene>
<keyword evidence="4" id="KW-0238">DNA-binding</keyword>
<dbReference type="SMART" id="SM00448">
    <property type="entry name" value="REC"/>
    <property type="match status" value="1"/>
</dbReference>
<dbReference type="GO" id="GO:0003677">
    <property type="term" value="F:DNA binding"/>
    <property type="evidence" value="ECO:0007669"/>
    <property type="project" value="UniProtKB-KW"/>
</dbReference>
<dbReference type="SUPFAM" id="SSF52540">
    <property type="entry name" value="P-loop containing nucleoside triphosphate hydrolases"/>
    <property type="match status" value="1"/>
</dbReference>
<dbReference type="PROSITE" id="PS00675">
    <property type="entry name" value="SIGMA54_INTERACT_1"/>
    <property type="match status" value="1"/>
</dbReference>
<feature type="modified residue" description="4-aspartylphosphate" evidence="6">
    <location>
        <position position="53"/>
    </location>
</feature>
<dbReference type="PROSITE" id="PS00688">
    <property type="entry name" value="SIGMA54_INTERACT_3"/>
    <property type="match status" value="1"/>
</dbReference>
<evidence type="ECO:0000259" key="7">
    <source>
        <dbReference type="PROSITE" id="PS50045"/>
    </source>
</evidence>
<dbReference type="SUPFAM" id="SSF52172">
    <property type="entry name" value="CheY-like"/>
    <property type="match status" value="1"/>
</dbReference>
<dbReference type="InterPro" id="IPR025943">
    <property type="entry name" value="Sigma_54_int_dom_ATP-bd_2"/>
</dbReference>
<dbReference type="PANTHER" id="PTHR32071">
    <property type="entry name" value="TRANSCRIPTIONAL REGULATORY PROTEIN"/>
    <property type="match status" value="1"/>
</dbReference>
<dbReference type="PROSITE" id="PS50110">
    <property type="entry name" value="RESPONSE_REGULATORY"/>
    <property type="match status" value="1"/>
</dbReference>
<evidence type="ECO:0000256" key="4">
    <source>
        <dbReference type="ARBA" id="ARBA00023125"/>
    </source>
</evidence>
<dbReference type="GO" id="GO:0000160">
    <property type="term" value="P:phosphorelay signal transduction system"/>
    <property type="evidence" value="ECO:0007669"/>
    <property type="project" value="InterPro"/>
</dbReference>
<evidence type="ECO:0000259" key="8">
    <source>
        <dbReference type="PROSITE" id="PS50110"/>
    </source>
</evidence>
<dbReference type="InterPro" id="IPR003593">
    <property type="entry name" value="AAA+_ATPase"/>
</dbReference>
<dbReference type="InterPro" id="IPR027417">
    <property type="entry name" value="P-loop_NTPase"/>
</dbReference>
<dbReference type="AlphaFoldDB" id="A0A7V5UEU8"/>
<accession>A0A7V5UEU8</accession>
<keyword evidence="5" id="KW-0804">Transcription</keyword>
<evidence type="ECO:0000256" key="6">
    <source>
        <dbReference type="PROSITE-ProRule" id="PRU00169"/>
    </source>
</evidence>
<evidence type="ECO:0000256" key="5">
    <source>
        <dbReference type="ARBA" id="ARBA00023163"/>
    </source>
</evidence>
<evidence type="ECO:0000256" key="2">
    <source>
        <dbReference type="ARBA" id="ARBA00022840"/>
    </source>
</evidence>
<dbReference type="SMART" id="SM00382">
    <property type="entry name" value="AAA"/>
    <property type="match status" value="1"/>
</dbReference>
<dbReference type="CDD" id="cd00009">
    <property type="entry name" value="AAA"/>
    <property type="match status" value="1"/>
</dbReference>
<dbReference type="InterPro" id="IPR058031">
    <property type="entry name" value="AAA_lid_NorR"/>
</dbReference>
<evidence type="ECO:0000313" key="9">
    <source>
        <dbReference type="EMBL" id="HHJ52619.1"/>
    </source>
</evidence>
<dbReference type="Gene3D" id="3.40.50.2300">
    <property type="match status" value="1"/>
</dbReference>
<feature type="domain" description="Sigma-54 factor interaction" evidence="7">
    <location>
        <begin position="138"/>
        <end position="367"/>
    </location>
</feature>
<dbReference type="GO" id="GO:0005524">
    <property type="term" value="F:ATP binding"/>
    <property type="evidence" value="ECO:0007669"/>
    <property type="project" value="UniProtKB-KW"/>
</dbReference>
<dbReference type="Pfam" id="PF25601">
    <property type="entry name" value="AAA_lid_14"/>
    <property type="match status" value="1"/>
</dbReference>
<keyword evidence="1" id="KW-0547">Nucleotide-binding</keyword>
<dbReference type="FunFam" id="3.40.50.300:FF:000006">
    <property type="entry name" value="DNA-binding transcriptional regulator NtrC"/>
    <property type="match status" value="1"/>
</dbReference>
<dbReference type="Pfam" id="PF00072">
    <property type="entry name" value="Response_reg"/>
    <property type="match status" value="1"/>
</dbReference>
<keyword evidence="2" id="KW-0067">ATP-binding</keyword>
<dbReference type="PROSITE" id="PS50045">
    <property type="entry name" value="SIGMA54_INTERACT_4"/>
    <property type="match status" value="1"/>
</dbReference>
<name>A0A7V5UEU8_CALAY</name>
<dbReference type="Proteomes" id="UP000886124">
    <property type="component" value="Unassembled WGS sequence"/>
</dbReference>
<protein>
    <submittedName>
        <fullName evidence="9">Sigma-54-dependent Fis family transcriptional regulator</fullName>
    </submittedName>
</protein>
<reference evidence="9" key="1">
    <citation type="journal article" date="2020" name="mSystems">
        <title>Genome- and Community-Level Interaction Insights into Carbon Utilization and Element Cycling Functions of Hydrothermarchaeota in Hydrothermal Sediment.</title>
        <authorList>
            <person name="Zhou Z."/>
            <person name="Liu Y."/>
            <person name="Xu W."/>
            <person name="Pan J."/>
            <person name="Luo Z.H."/>
            <person name="Li M."/>
        </authorList>
    </citation>
    <scope>NUCLEOTIDE SEQUENCE [LARGE SCALE GENOMIC DNA]</scope>
    <source>
        <strain evidence="9">HyVt-527</strain>
    </source>
</reference>
<organism evidence="9">
    <name type="scientific">Caldithrix abyssi</name>
    <dbReference type="NCBI Taxonomy" id="187145"/>
    <lineage>
        <taxon>Bacteria</taxon>
        <taxon>Pseudomonadati</taxon>
        <taxon>Calditrichota</taxon>
        <taxon>Calditrichia</taxon>
        <taxon>Calditrichales</taxon>
        <taxon>Calditrichaceae</taxon>
        <taxon>Caldithrix</taxon>
    </lineage>
</organism>
<evidence type="ECO:0000256" key="3">
    <source>
        <dbReference type="ARBA" id="ARBA00023015"/>
    </source>
</evidence>
<dbReference type="InterPro" id="IPR011006">
    <property type="entry name" value="CheY-like_superfamily"/>
</dbReference>
<dbReference type="InterPro" id="IPR001789">
    <property type="entry name" value="Sig_transdc_resp-reg_receiver"/>
</dbReference>
<dbReference type="Pfam" id="PF00158">
    <property type="entry name" value="Sigma54_activat"/>
    <property type="match status" value="1"/>
</dbReference>
<evidence type="ECO:0000256" key="1">
    <source>
        <dbReference type="ARBA" id="ARBA00022741"/>
    </source>
</evidence>
<comment type="caution">
    <text evidence="9">The sequence shown here is derived from an EMBL/GenBank/DDBJ whole genome shotgun (WGS) entry which is preliminary data.</text>
</comment>
<dbReference type="Gene3D" id="1.10.8.60">
    <property type="match status" value="1"/>
</dbReference>
<dbReference type="PROSITE" id="PS00676">
    <property type="entry name" value="SIGMA54_INTERACT_2"/>
    <property type="match status" value="1"/>
</dbReference>
<dbReference type="InterPro" id="IPR002078">
    <property type="entry name" value="Sigma_54_int"/>
</dbReference>
<feature type="non-terminal residue" evidence="9">
    <location>
        <position position="389"/>
    </location>
</feature>